<feature type="transmembrane region" description="Helical" evidence="6">
    <location>
        <begin position="89"/>
        <end position="109"/>
    </location>
</feature>
<proteinExistence type="predicted"/>
<name>A0A6C2UK54_9BACT</name>
<keyword evidence="2" id="KW-1003">Cell membrane</keyword>
<feature type="transmembrane region" description="Helical" evidence="6">
    <location>
        <begin position="52"/>
        <end position="77"/>
    </location>
</feature>
<sequence>MNPLLNALLVVVLALNLFALGTSRLVTVIKIVSLQGVLLGLMPFLIEGHLGWRLLLASGGTILLKGGIIPFMMIRAMRDVQIKREMEPLIGFLPSMLLGALATGFALLFSKSLPLASAHTTPLLVPASLATIFVGFILLTTRAKAITQVMGYLVLENGIYIFGMLLMGAMPLVVELGVLLDLFVAVFVICIIINHINQAFSSLDTRRLVALKE</sequence>
<evidence type="ECO:0000313" key="8">
    <source>
        <dbReference type="Proteomes" id="UP000346198"/>
    </source>
</evidence>
<keyword evidence="4 6" id="KW-1133">Transmembrane helix</keyword>
<feature type="transmembrane region" description="Helical" evidence="6">
    <location>
        <begin position="151"/>
        <end position="170"/>
    </location>
</feature>
<feature type="transmembrane region" description="Helical" evidence="6">
    <location>
        <begin position="121"/>
        <end position="139"/>
    </location>
</feature>
<dbReference type="InterPro" id="IPR038730">
    <property type="entry name" value="HyfE-like"/>
</dbReference>
<dbReference type="PANTHER" id="PTHR38601:SF1">
    <property type="entry name" value="HYDROGENASE-4 COMPONENT E"/>
    <property type="match status" value="1"/>
</dbReference>
<evidence type="ECO:0000256" key="4">
    <source>
        <dbReference type="ARBA" id="ARBA00022989"/>
    </source>
</evidence>
<keyword evidence="8" id="KW-1185">Reference proteome</keyword>
<dbReference type="GO" id="GO:0005886">
    <property type="term" value="C:plasma membrane"/>
    <property type="evidence" value="ECO:0007669"/>
    <property type="project" value="UniProtKB-SubCell"/>
</dbReference>
<dbReference type="EMBL" id="CAAHFH010000001">
    <property type="protein sequence ID" value="VGO20612.1"/>
    <property type="molecule type" value="Genomic_DNA"/>
</dbReference>
<dbReference type="AlphaFoldDB" id="A0A6C2UK54"/>
<evidence type="ECO:0000256" key="3">
    <source>
        <dbReference type="ARBA" id="ARBA00022692"/>
    </source>
</evidence>
<evidence type="ECO:0000256" key="2">
    <source>
        <dbReference type="ARBA" id="ARBA00022475"/>
    </source>
</evidence>
<keyword evidence="5 6" id="KW-0472">Membrane</keyword>
<reference evidence="7 8" key="1">
    <citation type="submission" date="2019-04" db="EMBL/GenBank/DDBJ databases">
        <authorList>
            <person name="Van Vliet M D."/>
        </authorList>
    </citation>
    <scope>NUCLEOTIDE SEQUENCE [LARGE SCALE GENOMIC DNA]</scope>
    <source>
        <strain evidence="7 8">F21</strain>
    </source>
</reference>
<comment type="subcellular location">
    <subcellularLocation>
        <location evidence="1">Cell membrane</location>
        <topology evidence="1">Multi-pass membrane protein</topology>
    </subcellularLocation>
</comment>
<evidence type="ECO:0000313" key="7">
    <source>
        <dbReference type="EMBL" id="VGO20612.1"/>
    </source>
</evidence>
<accession>A0A6C2UK54</accession>
<organism evidence="7 8">
    <name type="scientific">Pontiella sulfatireligans</name>
    <dbReference type="NCBI Taxonomy" id="2750658"/>
    <lineage>
        <taxon>Bacteria</taxon>
        <taxon>Pseudomonadati</taxon>
        <taxon>Kiritimatiellota</taxon>
        <taxon>Kiritimatiellia</taxon>
        <taxon>Kiritimatiellales</taxon>
        <taxon>Pontiellaceae</taxon>
        <taxon>Pontiella</taxon>
    </lineage>
</organism>
<dbReference type="PANTHER" id="PTHR38601">
    <property type="entry name" value="HYDROGENASE-4 COMPONENT E"/>
    <property type="match status" value="1"/>
</dbReference>
<evidence type="ECO:0000256" key="5">
    <source>
        <dbReference type="ARBA" id="ARBA00023136"/>
    </source>
</evidence>
<evidence type="ECO:0000256" key="1">
    <source>
        <dbReference type="ARBA" id="ARBA00004651"/>
    </source>
</evidence>
<dbReference type="RefSeq" id="WP_136062016.1">
    <property type="nucleotide sequence ID" value="NZ_CAAHFH010000001.1"/>
</dbReference>
<feature type="transmembrane region" description="Helical" evidence="6">
    <location>
        <begin position="176"/>
        <end position="197"/>
    </location>
</feature>
<dbReference type="Proteomes" id="UP000346198">
    <property type="component" value="Unassembled WGS sequence"/>
</dbReference>
<gene>
    <name evidence="7" type="primary">hyfE</name>
    <name evidence="7" type="ORF">SCARR_02677</name>
</gene>
<evidence type="ECO:0000256" key="6">
    <source>
        <dbReference type="SAM" id="Phobius"/>
    </source>
</evidence>
<keyword evidence="3 6" id="KW-0812">Transmembrane</keyword>
<protein>
    <submittedName>
        <fullName evidence="7">Hydrogenase-4 component E</fullName>
    </submittedName>
</protein>